<evidence type="ECO:0000256" key="2">
    <source>
        <dbReference type="SAM" id="SignalP"/>
    </source>
</evidence>
<feature type="chain" id="PRO_5046356016" evidence="2">
    <location>
        <begin position="21"/>
        <end position="284"/>
    </location>
</feature>
<sequence length="284" mass="31260">MRRQFSLYTLALLFCLPVQAQSADLGDYQERLSAASREPAASAASQELAEAGQALTAMRRAAPDSPEYTFQRDRLETRLRQAELKGQAAENREYLEALKQQHDIYVAEIRQLKARQAELQSQIARRRQAQAQRAELDAELERQRRARLEAETRLARLAVERQQIEASLNILLSQWAQVSEDSQGKRLRLEASRLFGSKHSLSSQGRMQVQNLAALLKALPDRRFLVSEAAGPSAARAEALAQALIQAGLPAQSVSVVPGTNLPAGQLELLVSSAPAPEPAPALP</sequence>
<dbReference type="RefSeq" id="WP_341371064.1">
    <property type="nucleotide sequence ID" value="NZ_JBBPCO010000008.1"/>
</dbReference>
<evidence type="ECO:0000313" key="4">
    <source>
        <dbReference type="Proteomes" id="UP001446205"/>
    </source>
</evidence>
<feature type="signal peptide" evidence="2">
    <location>
        <begin position="1"/>
        <end position="20"/>
    </location>
</feature>
<keyword evidence="1" id="KW-0175">Coiled coil</keyword>
<keyword evidence="4" id="KW-1185">Reference proteome</keyword>
<dbReference type="Proteomes" id="UP001446205">
    <property type="component" value="Unassembled WGS sequence"/>
</dbReference>
<comment type="caution">
    <text evidence="3">The sequence shown here is derived from an EMBL/GenBank/DDBJ whole genome shotgun (WGS) entry which is preliminary data.</text>
</comment>
<accession>A0ABU9D905</accession>
<organism evidence="3 4">
    <name type="scientific">Thermithiobacillus plumbiphilus</name>
    <dbReference type="NCBI Taxonomy" id="1729899"/>
    <lineage>
        <taxon>Bacteria</taxon>
        <taxon>Pseudomonadati</taxon>
        <taxon>Pseudomonadota</taxon>
        <taxon>Acidithiobacillia</taxon>
        <taxon>Acidithiobacillales</taxon>
        <taxon>Thermithiobacillaceae</taxon>
        <taxon>Thermithiobacillus</taxon>
    </lineage>
</organism>
<reference evidence="3 4" key="1">
    <citation type="submission" date="2024-04" db="EMBL/GenBank/DDBJ databases">
        <authorList>
            <person name="Abashina T."/>
            <person name="Shaikin A."/>
        </authorList>
    </citation>
    <scope>NUCLEOTIDE SEQUENCE [LARGE SCALE GENOMIC DNA]</scope>
    <source>
        <strain evidence="3 4">AAFK</strain>
    </source>
</reference>
<protein>
    <submittedName>
        <fullName evidence="3">Uncharacterized protein</fullName>
    </submittedName>
</protein>
<keyword evidence="2" id="KW-0732">Signal</keyword>
<evidence type="ECO:0000256" key="1">
    <source>
        <dbReference type="SAM" id="Coils"/>
    </source>
</evidence>
<proteinExistence type="predicted"/>
<name>A0ABU9D905_9PROT</name>
<feature type="coiled-coil region" evidence="1">
    <location>
        <begin position="72"/>
        <end position="167"/>
    </location>
</feature>
<evidence type="ECO:0000313" key="3">
    <source>
        <dbReference type="EMBL" id="MEK8090007.1"/>
    </source>
</evidence>
<dbReference type="EMBL" id="JBBPCO010000008">
    <property type="protein sequence ID" value="MEK8090007.1"/>
    <property type="molecule type" value="Genomic_DNA"/>
</dbReference>
<gene>
    <name evidence="3" type="ORF">WOB96_09525</name>
</gene>